<gene>
    <name evidence="3" type="primary">tssL</name>
    <name evidence="3" type="ORF">QJV27_10925</name>
</gene>
<keyword evidence="1" id="KW-0812">Transmembrane</keyword>
<dbReference type="RefSeq" id="WP_281449041.1">
    <property type="nucleotide sequence ID" value="NZ_JASBAO010000002.1"/>
</dbReference>
<keyword evidence="1" id="KW-1133">Transmembrane helix</keyword>
<dbReference type="Gene3D" id="1.25.40.590">
    <property type="entry name" value="Type IV / VI secretion system, DotU"/>
    <property type="match status" value="1"/>
</dbReference>
<reference evidence="3" key="1">
    <citation type="submission" date="2023-05" db="EMBL/GenBank/DDBJ databases">
        <title>Whole genome sequence of Commensalibacter sp.</title>
        <authorList>
            <person name="Charoenyingcharoen P."/>
            <person name="Yukphan P."/>
        </authorList>
    </citation>
    <scope>NUCLEOTIDE SEQUENCE</scope>
    <source>
        <strain evidence="3">TBRC 16381</strain>
    </source>
</reference>
<accession>A0ABT6Q5Y3</accession>
<dbReference type="EMBL" id="JASBAO010000002">
    <property type="protein sequence ID" value="MDI2091874.1"/>
    <property type="molecule type" value="Genomic_DNA"/>
</dbReference>
<dbReference type="InterPro" id="IPR038522">
    <property type="entry name" value="T4/T6SS_DotU_sf"/>
</dbReference>
<dbReference type="PANTHER" id="PTHR38033:SF1">
    <property type="entry name" value="DOTU FAMILY TYPE IV_VI SECRETION SYSTEM PROTEIN"/>
    <property type="match status" value="1"/>
</dbReference>
<feature type="transmembrane region" description="Helical" evidence="1">
    <location>
        <begin position="184"/>
        <end position="202"/>
    </location>
</feature>
<dbReference type="NCBIfam" id="TIGR03349">
    <property type="entry name" value="IV_VI_DotU"/>
    <property type="match status" value="1"/>
</dbReference>
<feature type="domain" description="Type IV / VI secretion system DotU" evidence="2">
    <location>
        <begin position="7"/>
        <end position="203"/>
    </location>
</feature>
<dbReference type="NCBIfam" id="NF038239">
    <property type="entry name" value="T6SS_TssL_short"/>
    <property type="match status" value="1"/>
</dbReference>
<dbReference type="InterPro" id="IPR017732">
    <property type="entry name" value="T4/T6SS_DotU"/>
</dbReference>
<keyword evidence="4" id="KW-1185">Reference proteome</keyword>
<name>A0ABT6Q5Y3_9PROT</name>
<dbReference type="Pfam" id="PF09850">
    <property type="entry name" value="DotU"/>
    <property type="match status" value="1"/>
</dbReference>
<evidence type="ECO:0000313" key="3">
    <source>
        <dbReference type="EMBL" id="MDI2091874.1"/>
    </source>
</evidence>
<dbReference type="Proteomes" id="UP001431634">
    <property type="component" value="Unassembled WGS sequence"/>
</dbReference>
<sequence length="219" mass="25460">MKNDITLDSIMLDTWLLVASLKNGIKIEDGDKLYQKAITMVNTVKKELQEQKQSEENIEHITYAQCALLDEAVLDRTEMDSGYNAWVQNPLQVKFFNTMNAGEILFERIKTVLNQPSPNLVVLTCFQRVLALGYQGRYKHLSKHDLTSLTETLTDKVGIFDFQQQPILINTYYKSPFFRYLRSFYLWIIISIIIVTFLWIGLNSHLEQLLHQLLPVINN</sequence>
<evidence type="ECO:0000256" key="1">
    <source>
        <dbReference type="SAM" id="Phobius"/>
    </source>
</evidence>
<organism evidence="3 4">
    <name type="scientific">Commensalibacter oyaizuii</name>
    <dbReference type="NCBI Taxonomy" id="3043873"/>
    <lineage>
        <taxon>Bacteria</taxon>
        <taxon>Pseudomonadati</taxon>
        <taxon>Pseudomonadota</taxon>
        <taxon>Alphaproteobacteria</taxon>
        <taxon>Acetobacterales</taxon>
        <taxon>Acetobacteraceae</taxon>
    </lineage>
</organism>
<dbReference type="PANTHER" id="PTHR38033">
    <property type="entry name" value="MEMBRANE PROTEIN-RELATED"/>
    <property type="match status" value="1"/>
</dbReference>
<protein>
    <submittedName>
        <fullName evidence="3">Type VI secretion system protein TssL, short form</fullName>
    </submittedName>
</protein>
<comment type="caution">
    <text evidence="3">The sequence shown here is derived from an EMBL/GenBank/DDBJ whole genome shotgun (WGS) entry which is preliminary data.</text>
</comment>
<evidence type="ECO:0000259" key="2">
    <source>
        <dbReference type="Pfam" id="PF09850"/>
    </source>
</evidence>
<keyword evidence="1" id="KW-0472">Membrane</keyword>
<proteinExistence type="predicted"/>
<evidence type="ECO:0000313" key="4">
    <source>
        <dbReference type="Proteomes" id="UP001431634"/>
    </source>
</evidence>